<feature type="transmembrane region" description="Helical" evidence="1">
    <location>
        <begin position="91"/>
        <end position="111"/>
    </location>
</feature>
<feature type="domain" description="FecR protein" evidence="2">
    <location>
        <begin position="137"/>
        <end position="229"/>
    </location>
</feature>
<dbReference type="AlphaFoldDB" id="A0A3P1BD56"/>
<feature type="domain" description="Protein FecR C-terminal" evidence="3">
    <location>
        <begin position="284"/>
        <end position="350"/>
    </location>
</feature>
<dbReference type="InterPro" id="IPR012373">
    <property type="entry name" value="Ferrdict_sens_TM"/>
</dbReference>
<name>A0A3P1BD56_9BACT</name>
<evidence type="ECO:0000313" key="4">
    <source>
        <dbReference type="EMBL" id="RRA98964.1"/>
    </source>
</evidence>
<dbReference type="PANTHER" id="PTHR30273">
    <property type="entry name" value="PERIPLASMIC SIGNAL SENSOR AND SIGMA FACTOR ACTIVATOR FECR-RELATED"/>
    <property type="match status" value="1"/>
</dbReference>
<protein>
    <submittedName>
        <fullName evidence="4">FecR family protein</fullName>
    </submittedName>
</protein>
<dbReference type="Pfam" id="PF04773">
    <property type="entry name" value="FecR"/>
    <property type="match status" value="1"/>
</dbReference>
<keyword evidence="1" id="KW-0472">Membrane</keyword>
<proteinExistence type="predicted"/>
<dbReference type="PIRSF" id="PIRSF018266">
    <property type="entry name" value="FecR"/>
    <property type="match status" value="1"/>
</dbReference>
<keyword evidence="1" id="KW-0812">Transmembrane</keyword>
<gene>
    <name evidence="4" type="ORF">EHT25_28695</name>
</gene>
<dbReference type="EMBL" id="RQJO01000015">
    <property type="protein sequence ID" value="RRA98964.1"/>
    <property type="molecule type" value="Genomic_DNA"/>
</dbReference>
<keyword evidence="5" id="KW-1185">Reference proteome</keyword>
<reference evidence="4 5" key="1">
    <citation type="submission" date="2018-11" db="EMBL/GenBank/DDBJ databases">
        <authorList>
            <person name="Zhou Z."/>
            <person name="Wang G."/>
        </authorList>
    </citation>
    <scope>NUCLEOTIDE SEQUENCE [LARGE SCALE GENOMIC DNA]</scope>
    <source>
        <strain evidence="4 5">KCTC52004</strain>
    </source>
</reference>
<organism evidence="4 5">
    <name type="scientific">Larkinella rosea</name>
    <dbReference type="NCBI Taxonomy" id="2025312"/>
    <lineage>
        <taxon>Bacteria</taxon>
        <taxon>Pseudomonadati</taxon>
        <taxon>Bacteroidota</taxon>
        <taxon>Cytophagia</taxon>
        <taxon>Cytophagales</taxon>
        <taxon>Spirosomataceae</taxon>
        <taxon>Larkinella</taxon>
    </lineage>
</organism>
<keyword evidence="1" id="KW-1133">Transmembrane helix</keyword>
<dbReference type="Pfam" id="PF16344">
    <property type="entry name" value="FecR_C"/>
    <property type="match status" value="1"/>
</dbReference>
<dbReference type="Proteomes" id="UP000271925">
    <property type="component" value="Unassembled WGS sequence"/>
</dbReference>
<dbReference type="OrthoDB" id="645173at2"/>
<evidence type="ECO:0000313" key="5">
    <source>
        <dbReference type="Proteomes" id="UP000271925"/>
    </source>
</evidence>
<evidence type="ECO:0000256" key="1">
    <source>
        <dbReference type="SAM" id="Phobius"/>
    </source>
</evidence>
<dbReference type="InterPro" id="IPR032508">
    <property type="entry name" value="FecR_C"/>
</dbReference>
<dbReference type="Gene3D" id="3.55.50.30">
    <property type="match status" value="1"/>
</dbReference>
<accession>A0A3P1BD56</accession>
<evidence type="ECO:0000259" key="3">
    <source>
        <dbReference type="Pfam" id="PF16344"/>
    </source>
</evidence>
<dbReference type="InterPro" id="IPR006860">
    <property type="entry name" value="FecR"/>
</dbReference>
<dbReference type="PANTHER" id="PTHR30273:SF2">
    <property type="entry name" value="PROTEIN FECR"/>
    <property type="match status" value="1"/>
</dbReference>
<dbReference type="GO" id="GO:0016989">
    <property type="term" value="F:sigma factor antagonist activity"/>
    <property type="evidence" value="ECO:0007669"/>
    <property type="project" value="TreeGrafter"/>
</dbReference>
<dbReference type="Gene3D" id="2.60.120.1440">
    <property type="match status" value="1"/>
</dbReference>
<sequence>MYPHYTTDDFLQDTAFRKWVLQGEASDDAFWADVLLNHPNQRATIRQARELLLTLHERVETDFPSEQQVNTLYKRIWKSAQETSVRPWRQWPVWLAAASISLILGLGGWWFSRKNNHRISPDEPMGQIVSDRLEQVRNNTSSVLIVNLPDGSQASLEPRTQLQYRKAFADTIREVFLEGEAFFEVQKNPDKPFLVHANAITTKVLGTSFRVRAYDRDQQIQVMVKTGRVSVFPTQSTKHQDPEKDGLILTPNQQATFTKADAHITRTLVEKPAPILPPAEVKLFSFRNAPLAEILQAIEKTYGVEIIFDEEQLSNCRLTTSLGSENLFEKMDIICEAVGASYKLVDARIVVDSKGCD</sequence>
<dbReference type="RefSeq" id="WP_124878890.1">
    <property type="nucleotide sequence ID" value="NZ_RQJO01000015.1"/>
</dbReference>
<comment type="caution">
    <text evidence="4">The sequence shown here is derived from an EMBL/GenBank/DDBJ whole genome shotgun (WGS) entry which is preliminary data.</text>
</comment>
<evidence type="ECO:0000259" key="2">
    <source>
        <dbReference type="Pfam" id="PF04773"/>
    </source>
</evidence>